<dbReference type="HOGENOM" id="CLU_119966_0_0_6"/>
<protein>
    <recommendedName>
        <fullName evidence="5">Secreted protein</fullName>
    </recommendedName>
</protein>
<name>R8B110_9GAMM</name>
<evidence type="ECO:0000313" key="4">
    <source>
        <dbReference type="Proteomes" id="UP000016540"/>
    </source>
</evidence>
<keyword evidence="2" id="KW-0732">Signal</keyword>
<evidence type="ECO:0000313" key="3">
    <source>
        <dbReference type="EMBL" id="EON92247.1"/>
    </source>
</evidence>
<evidence type="ECO:0000256" key="1">
    <source>
        <dbReference type="SAM" id="MobiDB-lite"/>
    </source>
</evidence>
<sequence length="192" mass="21411">MKHTLSLCLTLVVTLLFTTSTLAADRLTNEKVRAFISTLQEAETLDDDFDQLNEQMPGSGNPSEMPDFSSIFSDSVNQMRGHEAYNRMEGIVKENGFDSMEEWGATGDRVFQAWMAIEMEDQHPQMARKMAAAMDEINNNPNLSEAQKEQMRAMMGGATAAMESARQAPESDKQAVRPHMQALRAVTESGER</sequence>
<organism evidence="3 4">
    <name type="scientific">Marinobacter lipolyticus SM19</name>
    <dbReference type="NCBI Taxonomy" id="1318628"/>
    <lineage>
        <taxon>Bacteria</taxon>
        <taxon>Pseudomonadati</taxon>
        <taxon>Pseudomonadota</taxon>
        <taxon>Gammaproteobacteria</taxon>
        <taxon>Pseudomonadales</taxon>
        <taxon>Marinobacteraceae</taxon>
        <taxon>Marinobacter</taxon>
    </lineage>
</organism>
<dbReference type="PATRIC" id="fig|1318628.3.peg.2298"/>
<evidence type="ECO:0000256" key="2">
    <source>
        <dbReference type="SAM" id="SignalP"/>
    </source>
</evidence>
<dbReference type="OrthoDB" id="6365487at2"/>
<dbReference type="AlphaFoldDB" id="R8B110"/>
<feature type="signal peptide" evidence="2">
    <location>
        <begin position="1"/>
        <end position="23"/>
    </location>
</feature>
<dbReference type="STRING" id="1318628.MARLIPOL_11511"/>
<accession>R8B110</accession>
<evidence type="ECO:0008006" key="5">
    <source>
        <dbReference type="Google" id="ProtNLM"/>
    </source>
</evidence>
<proteinExistence type="predicted"/>
<reference evidence="3 4" key="1">
    <citation type="journal article" date="2013" name="Genome Announc.">
        <title>Draft Genome Sequence of the Moderately Halophilic Bacterium Marinobacter lipolyticus Strain SM19.</title>
        <authorList>
            <person name="Papke R.T."/>
            <person name="de la Haba R.R."/>
            <person name="Infante-Dominguez C."/>
            <person name="Perez D."/>
            <person name="Sanchez-Porro C."/>
            <person name="Lapierre P."/>
            <person name="Ventosa A."/>
        </authorList>
    </citation>
    <scope>NUCLEOTIDE SEQUENCE [LARGE SCALE GENOMIC DNA]</scope>
    <source>
        <strain evidence="3 4">SM19</strain>
    </source>
</reference>
<gene>
    <name evidence="3" type="ORF">MARLIPOL_11511</name>
</gene>
<dbReference type="eggNOG" id="ENOG50335EA">
    <property type="taxonomic scope" value="Bacteria"/>
</dbReference>
<dbReference type="Proteomes" id="UP000016540">
    <property type="component" value="Unassembled WGS sequence"/>
</dbReference>
<dbReference type="RefSeq" id="WP_012138351.1">
    <property type="nucleotide sequence ID" value="NZ_KE007325.1"/>
</dbReference>
<comment type="caution">
    <text evidence="3">The sequence shown here is derived from an EMBL/GenBank/DDBJ whole genome shotgun (WGS) entry which is preliminary data.</text>
</comment>
<feature type="region of interest" description="Disordered" evidence="1">
    <location>
        <begin position="155"/>
        <end position="178"/>
    </location>
</feature>
<feature type="chain" id="PRO_5004451701" description="Secreted protein" evidence="2">
    <location>
        <begin position="24"/>
        <end position="192"/>
    </location>
</feature>
<dbReference type="EMBL" id="ASAD01000011">
    <property type="protein sequence ID" value="EON92247.1"/>
    <property type="molecule type" value="Genomic_DNA"/>
</dbReference>
<keyword evidence="4" id="KW-1185">Reference proteome</keyword>